<evidence type="ECO:0000256" key="1">
    <source>
        <dbReference type="ARBA" id="ARBA00022481"/>
    </source>
</evidence>
<keyword evidence="2" id="KW-0479">Metal-binding</keyword>
<dbReference type="InterPro" id="IPR036163">
    <property type="entry name" value="HMA_dom_sf"/>
</dbReference>
<keyword evidence="3" id="KW-0636">Prenylation</keyword>
<dbReference type="PANTHER" id="PTHR45868:SF19">
    <property type="entry name" value="HEAVY METAL-ASSOCIATED ISOPRENYLATED PLANT PROTEIN 37"/>
    <property type="match status" value="1"/>
</dbReference>
<accession>A0A8B8ZYG4</accession>
<sequence>MTKDDNFKLLKIQTFILKVNIHCDGCKQEVKKILQRIEGVYTVSIDAEHQKVTVSGNVDSKTLLKKLARSGKHAELWTQKPNNQSHKPNQQHQAAAHSLKDGTKNNRGNPNQAFFQGLKAFKNQHDKLDSFSSDDDDCEDDDADADDDDDEDDVDELRILGEKMNQLNLLRQANNAATAAAAANAKKNGIAGGNGNNGAGKKGGGNPNQNAGRKGPNGPPDQKVLNAALPNNKMGNAAHLGGGSLNAGEGRRVSDINGLMGAMGGLQGLGGNNGLGFHQAQQQQQQLGTTFPTGFPANGGGVGGLGGAHQTPMMGNLQTYQNHPSAMVMNPRGGLNNSSMLMNESRYMQPQMMHNRAPQIPPYTGYYYPYHPSPYLYHQPETGDYGAHLFSDENTSSCAVM</sequence>
<dbReference type="InterPro" id="IPR006121">
    <property type="entry name" value="HMA_dom"/>
</dbReference>
<dbReference type="Proteomes" id="UP000228380">
    <property type="component" value="Chromosome 4"/>
</dbReference>
<keyword evidence="3" id="KW-0449">Lipoprotein</keyword>
<feature type="region of interest" description="Disordered" evidence="5">
    <location>
        <begin position="187"/>
        <end position="226"/>
    </location>
</feature>
<evidence type="ECO:0000256" key="3">
    <source>
        <dbReference type="ARBA" id="ARBA00023289"/>
    </source>
</evidence>
<dbReference type="FunFam" id="3.30.70.100:FF:000008">
    <property type="entry name" value="Copper transport protein ATOX1"/>
    <property type="match status" value="1"/>
</dbReference>
<feature type="domain" description="HMA" evidence="6">
    <location>
        <begin position="12"/>
        <end position="75"/>
    </location>
</feature>
<dbReference type="RefSeq" id="XP_038979351.1">
    <property type="nucleotide sequence ID" value="XM_039123423.1"/>
</dbReference>
<comment type="similarity">
    <text evidence="4">Belongs to the HIPP family.</text>
</comment>
<name>A0A8B8ZYG4_PHODC</name>
<gene>
    <name evidence="9" type="primary">LOC120103787</name>
    <name evidence="8" type="synonym">LOC103721563</name>
</gene>
<dbReference type="PANTHER" id="PTHR45868">
    <property type="entry name" value="HEAVY METAL-ASSOCIATED ISOPRENYLATED PLANT PROTEIN 33-RELATED"/>
    <property type="match status" value="1"/>
</dbReference>
<dbReference type="GO" id="GO:0046872">
    <property type="term" value="F:metal ion binding"/>
    <property type="evidence" value="ECO:0007669"/>
    <property type="project" value="UniProtKB-KW"/>
</dbReference>
<feature type="compositionally biased region" description="Gly residues" evidence="5">
    <location>
        <begin position="190"/>
        <end position="206"/>
    </location>
</feature>
<evidence type="ECO:0000313" key="8">
    <source>
        <dbReference type="RefSeq" id="XP_008810051.2"/>
    </source>
</evidence>
<dbReference type="Gene3D" id="3.30.70.100">
    <property type="match status" value="1"/>
</dbReference>
<dbReference type="Pfam" id="PF00403">
    <property type="entry name" value="HMA"/>
    <property type="match status" value="1"/>
</dbReference>
<protein>
    <submittedName>
        <fullName evidence="8 9">Heavy metal-associated isoprenylated plant protein 32-like</fullName>
    </submittedName>
</protein>
<evidence type="ECO:0000313" key="9">
    <source>
        <dbReference type="RefSeq" id="XP_038979351.1"/>
    </source>
</evidence>
<dbReference type="SUPFAM" id="SSF55008">
    <property type="entry name" value="HMA, heavy metal-associated domain"/>
    <property type="match status" value="1"/>
</dbReference>
<dbReference type="KEGG" id="pda:120103787"/>
<feature type="region of interest" description="Disordered" evidence="5">
    <location>
        <begin position="78"/>
        <end position="112"/>
    </location>
</feature>
<dbReference type="GeneID" id="120103787"/>
<dbReference type="RefSeq" id="XP_008810051.2">
    <property type="nucleotide sequence ID" value="XM_008811829.4"/>
</dbReference>
<dbReference type="CDD" id="cd00371">
    <property type="entry name" value="HMA"/>
    <property type="match status" value="1"/>
</dbReference>
<evidence type="ECO:0000256" key="4">
    <source>
        <dbReference type="ARBA" id="ARBA00024045"/>
    </source>
</evidence>
<reference evidence="8 9" key="2">
    <citation type="submission" date="2025-04" db="UniProtKB">
        <authorList>
            <consortium name="RefSeq"/>
        </authorList>
    </citation>
    <scope>IDENTIFICATION</scope>
    <source>
        <tissue evidence="8 9">Young leaves</tissue>
    </source>
</reference>
<feature type="compositionally biased region" description="Acidic residues" evidence="5">
    <location>
        <begin position="132"/>
        <end position="153"/>
    </location>
</feature>
<dbReference type="KEGG" id="pda:103721563"/>
<dbReference type="AlphaFoldDB" id="A0A8B8ZYG4"/>
<evidence type="ECO:0000256" key="2">
    <source>
        <dbReference type="ARBA" id="ARBA00022723"/>
    </source>
</evidence>
<keyword evidence="1" id="KW-0488">Methylation</keyword>
<evidence type="ECO:0000256" key="5">
    <source>
        <dbReference type="SAM" id="MobiDB-lite"/>
    </source>
</evidence>
<evidence type="ECO:0000259" key="6">
    <source>
        <dbReference type="PROSITE" id="PS50846"/>
    </source>
</evidence>
<keyword evidence="7" id="KW-1185">Reference proteome</keyword>
<dbReference type="OrthoDB" id="689350at2759"/>
<organism evidence="7 9">
    <name type="scientific">Phoenix dactylifera</name>
    <name type="common">Date palm</name>
    <dbReference type="NCBI Taxonomy" id="42345"/>
    <lineage>
        <taxon>Eukaryota</taxon>
        <taxon>Viridiplantae</taxon>
        <taxon>Streptophyta</taxon>
        <taxon>Embryophyta</taxon>
        <taxon>Tracheophyta</taxon>
        <taxon>Spermatophyta</taxon>
        <taxon>Magnoliopsida</taxon>
        <taxon>Liliopsida</taxon>
        <taxon>Arecaceae</taxon>
        <taxon>Coryphoideae</taxon>
        <taxon>Phoeniceae</taxon>
        <taxon>Phoenix</taxon>
    </lineage>
</organism>
<reference evidence="7" key="1">
    <citation type="journal article" date="2019" name="Nat. Commun.">
        <title>Genome-wide association mapping of date palm fruit traits.</title>
        <authorList>
            <person name="Hazzouri K.M."/>
            <person name="Gros-Balthazard M."/>
            <person name="Flowers J.M."/>
            <person name="Copetti D."/>
            <person name="Lemansour A."/>
            <person name="Lebrun M."/>
            <person name="Masmoudi K."/>
            <person name="Ferrand S."/>
            <person name="Dhar M.I."/>
            <person name="Fresquez Z.A."/>
            <person name="Rosas U."/>
            <person name="Zhang J."/>
            <person name="Talag J."/>
            <person name="Lee S."/>
            <person name="Kudrna D."/>
            <person name="Powell R.F."/>
            <person name="Leitch I.J."/>
            <person name="Krueger R.R."/>
            <person name="Wing R.A."/>
            <person name="Amiri K.M.A."/>
            <person name="Purugganan M.D."/>
        </authorList>
    </citation>
    <scope>NUCLEOTIDE SEQUENCE [LARGE SCALE GENOMIC DNA]</scope>
    <source>
        <strain evidence="7">cv. Khalas</strain>
    </source>
</reference>
<dbReference type="PROSITE" id="PS50846">
    <property type="entry name" value="HMA_2"/>
    <property type="match status" value="1"/>
</dbReference>
<evidence type="ECO:0000313" key="7">
    <source>
        <dbReference type="Proteomes" id="UP000228380"/>
    </source>
</evidence>
<feature type="compositionally biased region" description="Polar residues" evidence="5">
    <location>
        <begin position="79"/>
        <end position="93"/>
    </location>
</feature>
<proteinExistence type="inferred from homology"/>
<feature type="region of interest" description="Disordered" evidence="5">
    <location>
        <begin position="127"/>
        <end position="153"/>
    </location>
</feature>